<keyword evidence="3" id="KW-1185">Reference proteome</keyword>
<gene>
    <name evidence="2" type="ORF">NQ318_002090</name>
</gene>
<evidence type="ECO:0000256" key="1">
    <source>
        <dbReference type="SAM" id="MobiDB-lite"/>
    </source>
</evidence>
<proteinExistence type="predicted"/>
<feature type="region of interest" description="Disordered" evidence="1">
    <location>
        <begin position="57"/>
        <end position="77"/>
    </location>
</feature>
<dbReference type="EMBL" id="JAPWTK010000175">
    <property type="protein sequence ID" value="KAJ8946811.1"/>
    <property type="molecule type" value="Genomic_DNA"/>
</dbReference>
<organism evidence="2 3">
    <name type="scientific">Aromia moschata</name>
    <dbReference type="NCBI Taxonomy" id="1265417"/>
    <lineage>
        <taxon>Eukaryota</taxon>
        <taxon>Metazoa</taxon>
        <taxon>Ecdysozoa</taxon>
        <taxon>Arthropoda</taxon>
        <taxon>Hexapoda</taxon>
        <taxon>Insecta</taxon>
        <taxon>Pterygota</taxon>
        <taxon>Neoptera</taxon>
        <taxon>Endopterygota</taxon>
        <taxon>Coleoptera</taxon>
        <taxon>Polyphaga</taxon>
        <taxon>Cucujiformia</taxon>
        <taxon>Chrysomeloidea</taxon>
        <taxon>Cerambycidae</taxon>
        <taxon>Cerambycinae</taxon>
        <taxon>Callichromatini</taxon>
        <taxon>Aromia</taxon>
    </lineage>
</organism>
<accession>A0AAV8Y6S3</accession>
<evidence type="ECO:0000313" key="3">
    <source>
        <dbReference type="Proteomes" id="UP001162162"/>
    </source>
</evidence>
<protein>
    <submittedName>
        <fullName evidence="2">Uncharacterized protein</fullName>
    </submittedName>
</protein>
<dbReference type="Proteomes" id="UP001162162">
    <property type="component" value="Unassembled WGS sequence"/>
</dbReference>
<comment type="caution">
    <text evidence="2">The sequence shown here is derived from an EMBL/GenBank/DDBJ whole genome shotgun (WGS) entry which is preliminary data.</text>
</comment>
<sequence length="77" mass="8663">MSSNLALNERDGNSDLLLTKNNKRLPQQRESPAAKVTHENYRKWMGDFGHPVAARDIRKKSSSTLAMNERDGNSGHI</sequence>
<name>A0AAV8Y6S3_9CUCU</name>
<feature type="region of interest" description="Disordered" evidence="1">
    <location>
        <begin position="1"/>
        <end position="37"/>
    </location>
</feature>
<dbReference type="AlphaFoldDB" id="A0AAV8Y6S3"/>
<reference evidence="2" key="1">
    <citation type="journal article" date="2023" name="Insect Mol. Biol.">
        <title>Genome sequencing provides insights into the evolution of gene families encoding plant cell wall-degrading enzymes in longhorned beetles.</title>
        <authorList>
            <person name="Shin N.R."/>
            <person name="Okamura Y."/>
            <person name="Kirsch R."/>
            <person name="Pauchet Y."/>
        </authorList>
    </citation>
    <scope>NUCLEOTIDE SEQUENCE</scope>
    <source>
        <strain evidence="2">AMC_N1</strain>
    </source>
</reference>
<feature type="compositionally biased region" description="Basic and acidic residues" evidence="1">
    <location>
        <begin position="68"/>
        <end position="77"/>
    </location>
</feature>
<evidence type="ECO:0000313" key="2">
    <source>
        <dbReference type="EMBL" id="KAJ8946811.1"/>
    </source>
</evidence>